<name>A0A4Q9GYJ6_9BURK</name>
<dbReference type="NCBIfam" id="NF038027">
    <property type="entry name" value="TssQ_fam"/>
    <property type="match status" value="1"/>
</dbReference>
<keyword evidence="3" id="KW-1185">Reference proteome</keyword>
<gene>
    <name evidence="2" type="ORF">EYS42_10655</name>
</gene>
<comment type="caution">
    <text evidence="2">The sequence shown here is derived from an EMBL/GenBank/DDBJ whole genome shotgun (WGS) entry which is preliminary data.</text>
</comment>
<dbReference type="PROSITE" id="PS51257">
    <property type="entry name" value="PROKAR_LIPOPROTEIN"/>
    <property type="match status" value="1"/>
</dbReference>
<proteinExistence type="predicted"/>
<keyword evidence="1" id="KW-0732">Signal</keyword>
<evidence type="ECO:0000313" key="2">
    <source>
        <dbReference type="EMBL" id="TBO30472.1"/>
    </source>
</evidence>
<organism evidence="2 3">
    <name type="scientific">Aquabacterium lacunae</name>
    <dbReference type="NCBI Taxonomy" id="2528630"/>
    <lineage>
        <taxon>Bacteria</taxon>
        <taxon>Pseudomonadati</taxon>
        <taxon>Pseudomonadota</taxon>
        <taxon>Betaproteobacteria</taxon>
        <taxon>Burkholderiales</taxon>
        <taxon>Aquabacterium</taxon>
    </lineage>
</organism>
<dbReference type="AlphaFoldDB" id="A0A4Q9GYJ6"/>
<dbReference type="Proteomes" id="UP000292120">
    <property type="component" value="Unassembled WGS sequence"/>
</dbReference>
<feature type="signal peptide" evidence="1">
    <location>
        <begin position="1"/>
        <end position="20"/>
    </location>
</feature>
<reference evidence="2 3" key="1">
    <citation type="submission" date="2019-02" db="EMBL/GenBank/DDBJ databases">
        <title>Aquabacterium sp. strain KMB7.</title>
        <authorList>
            <person name="Chen W.-M."/>
        </authorList>
    </citation>
    <scope>NUCLEOTIDE SEQUENCE [LARGE SCALE GENOMIC DNA]</scope>
    <source>
        <strain evidence="2 3">KMB7</strain>
    </source>
</reference>
<sequence>MGCMSRVWKMAFWACVAALSGCQTPPPPPPAPPVVEAPPERMAAPGEASLARGVEAYRNADYKEAEARLKQSLQLGLNVGPDRATAHKHLAFIYCTSRREALCASAFQLARQADPGFVLSKSEAGHPVWGKVYRKALGLR</sequence>
<dbReference type="Gene3D" id="1.25.40.10">
    <property type="entry name" value="Tetratricopeptide repeat domain"/>
    <property type="match status" value="1"/>
</dbReference>
<dbReference type="InterPro" id="IPR047780">
    <property type="entry name" value="TssQ-like"/>
</dbReference>
<evidence type="ECO:0000313" key="3">
    <source>
        <dbReference type="Proteomes" id="UP000292120"/>
    </source>
</evidence>
<protein>
    <recommendedName>
        <fullName evidence="4">DUF4398 domain-containing protein</fullName>
    </recommendedName>
</protein>
<accession>A0A4Q9GYJ6</accession>
<dbReference type="SUPFAM" id="SSF48452">
    <property type="entry name" value="TPR-like"/>
    <property type="match status" value="1"/>
</dbReference>
<dbReference type="OrthoDB" id="8590585at2"/>
<evidence type="ECO:0008006" key="4">
    <source>
        <dbReference type="Google" id="ProtNLM"/>
    </source>
</evidence>
<evidence type="ECO:0000256" key="1">
    <source>
        <dbReference type="SAM" id="SignalP"/>
    </source>
</evidence>
<dbReference type="EMBL" id="SIXI01000004">
    <property type="protein sequence ID" value="TBO30472.1"/>
    <property type="molecule type" value="Genomic_DNA"/>
</dbReference>
<feature type="chain" id="PRO_5020740683" description="DUF4398 domain-containing protein" evidence="1">
    <location>
        <begin position="21"/>
        <end position="140"/>
    </location>
</feature>
<dbReference type="InterPro" id="IPR011990">
    <property type="entry name" value="TPR-like_helical_dom_sf"/>
</dbReference>